<dbReference type="InterPro" id="IPR011990">
    <property type="entry name" value="TPR-like_helical_dom_sf"/>
</dbReference>
<protein>
    <submittedName>
        <fullName evidence="5">Helix-turn-helix transcriptional regulator</fullName>
    </submittedName>
</protein>
<dbReference type="PANTHER" id="PTHR16305">
    <property type="entry name" value="TESTICULAR SOLUBLE ADENYLYL CYCLASE"/>
    <property type="match status" value="1"/>
</dbReference>
<name>A0A8H1L7F7_9ACTN</name>
<dbReference type="SUPFAM" id="SSF48452">
    <property type="entry name" value="TPR-like"/>
    <property type="match status" value="1"/>
</dbReference>
<dbReference type="Gene3D" id="3.40.50.300">
    <property type="entry name" value="P-loop containing nucleotide triphosphate hydrolases"/>
    <property type="match status" value="1"/>
</dbReference>
<dbReference type="Gene3D" id="1.25.40.10">
    <property type="entry name" value="Tetratricopeptide repeat domain"/>
    <property type="match status" value="1"/>
</dbReference>
<comment type="caution">
    <text evidence="5">The sequence shown here is derived from an EMBL/GenBank/DDBJ whole genome shotgun (WGS) entry which is preliminary data.</text>
</comment>
<evidence type="ECO:0000259" key="4">
    <source>
        <dbReference type="PROSITE" id="PS50043"/>
    </source>
</evidence>
<dbReference type="InterPro" id="IPR016032">
    <property type="entry name" value="Sig_transdc_resp-reg_C-effctor"/>
</dbReference>
<dbReference type="CDD" id="cd06170">
    <property type="entry name" value="LuxR_C_like"/>
    <property type="match status" value="1"/>
</dbReference>
<evidence type="ECO:0000256" key="3">
    <source>
        <dbReference type="SAM" id="MobiDB-lite"/>
    </source>
</evidence>
<feature type="domain" description="HTH luxR-type" evidence="4">
    <location>
        <begin position="986"/>
        <end position="1051"/>
    </location>
</feature>
<reference evidence="5 6" key="1">
    <citation type="submission" date="2018-10" db="EMBL/GenBank/DDBJ databases">
        <title>Isolation of pseudouridimycin from Streptomyces albus DSM 40763.</title>
        <authorList>
            <person name="Rosenqvist P."/>
            <person name="Metsae-Ketelae M."/>
            <person name="Virta P."/>
        </authorList>
    </citation>
    <scope>NUCLEOTIDE SEQUENCE [LARGE SCALE GENOMIC DNA]</scope>
    <source>
        <strain evidence="5 6">DSM 40763</strain>
    </source>
</reference>
<evidence type="ECO:0000256" key="2">
    <source>
        <dbReference type="ARBA" id="ARBA00022840"/>
    </source>
</evidence>
<dbReference type="Gene3D" id="1.10.10.10">
    <property type="entry name" value="Winged helix-like DNA-binding domain superfamily/Winged helix DNA-binding domain"/>
    <property type="match status" value="1"/>
</dbReference>
<dbReference type="GO" id="GO:0006355">
    <property type="term" value="P:regulation of DNA-templated transcription"/>
    <property type="evidence" value="ECO:0007669"/>
    <property type="project" value="InterPro"/>
</dbReference>
<feature type="compositionally biased region" description="Low complexity" evidence="3">
    <location>
        <begin position="1056"/>
        <end position="1073"/>
    </location>
</feature>
<dbReference type="Pfam" id="PF00196">
    <property type="entry name" value="GerE"/>
    <property type="match status" value="1"/>
</dbReference>
<evidence type="ECO:0000313" key="6">
    <source>
        <dbReference type="Proteomes" id="UP000298111"/>
    </source>
</evidence>
<accession>A0A8H1L7F7</accession>
<evidence type="ECO:0000313" key="5">
    <source>
        <dbReference type="EMBL" id="TGG78139.1"/>
    </source>
</evidence>
<organism evidence="5 6">
    <name type="scientific">Streptomyces albus</name>
    <dbReference type="NCBI Taxonomy" id="1888"/>
    <lineage>
        <taxon>Bacteria</taxon>
        <taxon>Bacillati</taxon>
        <taxon>Actinomycetota</taxon>
        <taxon>Actinomycetes</taxon>
        <taxon>Kitasatosporales</taxon>
        <taxon>Streptomycetaceae</taxon>
        <taxon>Streptomyces</taxon>
    </lineage>
</organism>
<dbReference type="GO" id="GO:0003677">
    <property type="term" value="F:DNA binding"/>
    <property type="evidence" value="ECO:0007669"/>
    <property type="project" value="InterPro"/>
</dbReference>
<keyword evidence="1" id="KW-0547">Nucleotide-binding</keyword>
<dbReference type="GO" id="GO:0004016">
    <property type="term" value="F:adenylate cyclase activity"/>
    <property type="evidence" value="ECO:0007669"/>
    <property type="project" value="TreeGrafter"/>
</dbReference>
<dbReference type="InterPro" id="IPR027417">
    <property type="entry name" value="P-loop_NTPase"/>
</dbReference>
<dbReference type="AlphaFoldDB" id="A0A8H1L7F7"/>
<dbReference type="EMBL" id="RCIY01000088">
    <property type="protein sequence ID" value="TGG78139.1"/>
    <property type="molecule type" value="Genomic_DNA"/>
</dbReference>
<dbReference type="Pfam" id="PF13191">
    <property type="entry name" value="AAA_16"/>
    <property type="match status" value="1"/>
</dbReference>
<dbReference type="PRINTS" id="PR00038">
    <property type="entry name" value="HTHLUXR"/>
</dbReference>
<dbReference type="Proteomes" id="UP000298111">
    <property type="component" value="Unassembled WGS sequence"/>
</dbReference>
<dbReference type="SUPFAM" id="SSF52540">
    <property type="entry name" value="P-loop containing nucleoside triphosphate hydrolases"/>
    <property type="match status" value="1"/>
</dbReference>
<dbReference type="GO" id="GO:0005524">
    <property type="term" value="F:ATP binding"/>
    <property type="evidence" value="ECO:0007669"/>
    <property type="project" value="UniProtKB-KW"/>
</dbReference>
<gene>
    <name evidence="5" type="ORF">D8771_26205</name>
</gene>
<proteinExistence type="predicted"/>
<sequence length="1084" mass="115336">MGRGRLSTGPRAEDGCPVTVPDAMLSTVPLHTSVSPVFVGRAAELAALTDALTRAAEGAPQALLLGGEAGVGKTRLLEEFLERARAAGSVTTVGGCLELGADGLPFAPFTTALRGLRSAVDPAVLAAAAEGRESELARLLPDLAAPATAAAPADRRDEYADADADGGRARLFEATAQLLERLAARRTLVVALEDLQWADRSTRELLGYLIRSLRACRLVLLATYRSDDIHRRHPLRPFLAEQDRLRTVLHLQVPRLTRAEVHAQMTGINGAEPDSALADEVHRRSEGIPFFVEELTATCASCSISDSLRDLLLVRLEALPEPAQRIVRLAAGGGSAVEHALLAAVARLGEDALLEALRAAVGANVLRPTDDGSGYHFRHALLSEAVREDLLPGELARISRRYAEALEADPGLVRDEERLARLAHYWYRGRDAAKALPAALAASVEARRRHAYAEEHQLLERVIELWDEVAEDTREALPALIVPRTFPRTDACGRAADTGRRARPPRFTDVLAEAVVAARTSGDVARAKVLTRRALARLDEHKDPLTAAWFQLRMAMLTEDVGGGDGWAHIARAQELVRGLPPSPVHAEILTSAAGWGMVHRPGREALATAVRAVELARIVGATAIELQARVTLGSLLAESGALEEGLTEMARARDEADEAGLTGVMTSAATTIAVELEAAGRSAQAAEEAARAAHVAQQRGRPNSYAGALAGQAEALLSTGAWERAAQLLDEARSAARAADVRAWVALLRARLAHGRGDPAALRAAVEEAVAALGPSRTLDPQKAVELRHHTMTLAAERGDLAEARAELARALDEGFRPGSHPQAWALLTGAACHEAATRGLPGACYGRATVLGRLRRAARQLPRPAAVWEGYALLLEAELARAEGRYEPALWEAAVRALEPVGRPHPLAHARLHWAEALLEAGTPPAPGAPAPARLLREAHSTAERLGAVPLRTEAEQLAARTRTDLTAAAEEHPARQVPRAPSDPAASFGLTRRERDVLELVAEGLSNRQIAERLHIAPKTASVHVSNILAKLEVATRGEAAALAYRLRLVRPGSLPAPTAGTPRRTAPAPAGSPAPGPGRR</sequence>
<dbReference type="InterPro" id="IPR036388">
    <property type="entry name" value="WH-like_DNA-bd_sf"/>
</dbReference>
<dbReference type="InterPro" id="IPR000792">
    <property type="entry name" value="Tscrpt_reg_LuxR_C"/>
</dbReference>
<evidence type="ECO:0000256" key="1">
    <source>
        <dbReference type="ARBA" id="ARBA00022741"/>
    </source>
</evidence>
<dbReference type="InterPro" id="IPR041664">
    <property type="entry name" value="AAA_16"/>
</dbReference>
<feature type="compositionally biased region" description="Pro residues" evidence="3">
    <location>
        <begin position="1074"/>
        <end position="1084"/>
    </location>
</feature>
<dbReference type="GO" id="GO:0005737">
    <property type="term" value="C:cytoplasm"/>
    <property type="evidence" value="ECO:0007669"/>
    <property type="project" value="TreeGrafter"/>
</dbReference>
<dbReference type="SMART" id="SM00421">
    <property type="entry name" value="HTH_LUXR"/>
    <property type="match status" value="1"/>
</dbReference>
<dbReference type="SUPFAM" id="SSF46894">
    <property type="entry name" value="C-terminal effector domain of the bipartite response regulators"/>
    <property type="match status" value="1"/>
</dbReference>
<feature type="region of interest" description="Disordered" evidence="3">
    <location>
        <begin position="1056"/>
        <end position="1084"/>
    </location>
</feature>
<keyword evidence="2" id="KW-0067">ATP-binding</keyword>
<dbReference type="PANTHER" id="PTHR16305:SF35">
    <property type="entry name" value="TRANSCRIPTIONAL ACTIVATOR DOMAIN"/>
    <property type="match status" value="1"/>
</dbReference>
<dbReference type="PROSITE" id="PS50043">
    <property type="entry name" value="HTH_LUXR_2"/>
    <property type="match status" value="1"/>
</dbReference>